<dbReference type="InterPro" id="IPR001148">
    <property type="entry name" value="CA_dom"/>
</dbReference>
<dbReference type="Gene3D" id="3.10.200.10">
    <property type="entry name" value="Alpha carbonic anhydrase"/>
    <property type="match status" value="1"/>
</dbReference>
<dbReference type="EMBL" id="JBHFQA010000016">
    <property type="protein sequence ID" value="KAL2085654.1"/>
    <property type="molecule type" value="Genomic_DNA"/>
</dbReference>
<accession>A0ABD1JEP9</accession>
<dbReference type="PANTHER" id="PTHR18952:SF134">
    <property type="entry name" value="CARBONIC ANHYDRASE 15"/>
    <property type="match status" value="1"/>
</dbReference>
<protein>
    <recommendedName>
        <fullName evidence="2">Alpha-carbonic anhydrase domain-containing protein</fullName>
    </recommendedName>
</protein>
<evidence type="ECO:0000313" key="4">
    <source>
        <dbReference type="Proteomes" id="UP001591681"/>
    </source>
</evidence>
<dbReference type="PROSITE" id="PS51144">
    <property type="entry name" value="ALPHA_CA_2"/>
    <property type="match status" value="1"/>
</dbReference>
<evidence type="ECO:0000313" key="3">
    <source>
        <dbReference type="EMBL" id="KAL2085654.1"/>
    </source>
</evidence>
<gene>
    <name evidence="3" type="ORF">ACEWY4_018974</name>
</gene>
<evidence type="ECO:0000259" key="2">
    <source>
        <dbReference type="PROSITE" id="PS51144"/>
    </source>
</evidence>
<dbReference type="Proteomes" id="UP001591681">
    <property type="component" value="Unassembled WGS sequence"/>
</dbReference>
<dbReference type="AlphaFoldDB" id="A0ABD1JEP9"/>
<keyword evidence="4" id="KW-1185">Reference proteome</keyword>
<organism evidence="3 4">
    <name type="scientific">Coilia grayii</name>
    <name type="common">Gray's grenadier anchovy</name>
    <dbReference type="NCBI Taxonomy" id="363190"/>
    <lineage>
        <taxon>Eukaryota</taxon>
        <taxon>Metazoa</taxon>
        <taxon>Chordata</taxon>
        <taxon>Craniata</taxon>
        <taxon>Vertebrata</taxon>
        <taxon>Euteleostomi</taxon>
        <taxon>Actinopterygii</taxon>
        <taxon>Neopterygii</taxon>
        <taxon>Teleostei</taxon>
        <taxon>Clupei</taxon>
        <taxon>Clupeiformes</taxon>
        <taxon>Clupeoidei</taxon>
        <taxon>Engraulidae</taxon>
        <taxon>Coilinae</taxon>
        <taxon>Coilia</taxon>
    </lineage>
</organism>
<comment type="similarity">
    <text evidence="1">Belongs to the alpha-carbonic anhydrase family.</text>
</comment>
<dbReference type="PANTHER" id="PTHR18952">
    <property type="entry name" value="CARBONIC ANHYDRASE"/>
    <property type="match status" value="1"/>
</dbReference>
<name>A0ABD1JEP9_9TELE</name>
<dbReference type="InterPro" id="IPR023561">
    <property type="entry name" value="Carbonic_anhydrase_a-class"/>
</dbReference>
<reference evidence="3 4" key="1">
    <citation type="submission" date="2024-09" db="EMBL/GenBank/DDBJ databases">
        <title>A chromosome-level genome assembly of Gray's grenadier anchovy, Coilia grayii.</title>
        <authorList>
            <person name="Fu Z."/>
        </authorList>
    </citation>
    <scope>NUCLEOTIDE SEQUENCE [LARGE SCALE GENOMIC DNA]</scope>
    <source>
        <strain evidence="3">G4</strain>
        <tissue evidence="3">Muscle</tissue>
    </source>
</reference>
<dbReference type="SMART" id="SM01057">
    <property type="entry name" value="Carb_anhydrase"/>
    <property type="match status" value="1"/>
</dbReference>
<dbReference type="InterPro" id="IPR036398">
    <property type="entry name" value="CA_dom_sf"/>
</dbReference>
<sequence length="324" mass="36819">MVDTAVDKKVLSVILVTLMFTKVSPIGVSTRDFCYTERWCEPGVWFKTFLYCINAVQLYPSPVNVNPDYLVRNMSMTPLMLVNFDTLQPGPWILKNIRNTVALNFGPGMQVMGGNFPKVYETLYALFRWGSAVSNGSEHTYNNRRYPMEMQIFHVVHPYPDVLIALYSEAKSVAALSIFIDVSVTHCLDLLCMCVVGNQVAVSPVVLRNLLPEDISKFYRYEGAMTFPDCLPIVSWLIFEEPIYISQKQYKRFFSEVYYHEPDEEPPKLLVKNFRPVTTLGFRILEVSPNATIPPKDSVSGLSANVLAVLSACLVSLLMKWMSY</sequence>
<comment type="caution">
    <text evidence="3">The sequence shown here is derived from an EMBL/GenBank/DDBJ whole genome shotgun (WGS) entry which is preliminary data.</text>
</comment>
<dbReference type="Pfam" id="PF00194">
    <property type="entry name" value="Carb_anhydrase"/>
    <property type="match status" value="1"/>
</dbReference>
<dbReference type="SUPFAM" id="SSF51069">
    <property type="entry name" value="Carbonic anhydrase"/>
    <property type="match status" value="1"/>
</dbReference>
<feature type="domain" description="Alpha-carbonic anhydrase" evidence="2">
    <location>
        <begin position="31"/>
        <end position="289"/>
    </location>
</feature>
<proteinExistence type="inferred from homology"/>
<evidence type="ECO:0000256" key="1">
    <source>
        <dbReference type="ARBA" id="ARBA00010718"/>
    </source>
</evidence>